<name>A0A1G9YWQ9_9PSEU</name>
<proteinExistence type="predicted"/>
<gene>
    <name evidence="1" type="ORF">SAMN04488074_1366</name>
</gene>
<evidence type="ECO:0000313" key="2">
    <source>
        <dbReference type="Proteomes" id="UP000199682"/>
    </source>
</evidence>
<protein>
    <submittedName>
        <fullName evidence="1">Uncharacterized protein</fullName>
    </submittedName>
</protein>
<accession>A0A1G9YWQ9</accession>
<sequence>MPTRPVYVYTELIPAEVLRLKGEHLRRWAKLWWRRRTDELQAEAGSYKEYRRLLAKATHERAELRRSGKLIDSMSALVGSHLRHEMSARGWDHPWPKLAPGMGSVGGRRMGSPTVQWPATFLVTIDEQLVDQMQRATHKVSEEAVQYLAAGHQKVPDWMHPVVTTGDVMRAAVNRAIADWYPGPEHGVWDHLPHR</sequence>
<dbReference type="RefSeq" id="WP_143028103.1">
    <property type="nucleotide sequence ID" value="NZ_FNET01000036.1"/>
</dbReference>
<dbReference type="AlphaFoldDB" id="A0A1G9YWQ9"/>
<reference evidence="2" key="1">
    <citation type="submission" date="2016-10" db="EMBL/GenBank/DDBJ databases">
        <authorList>
            <person name="Varghese N."/>
            <person name="Submissions S."/>
        </authorList>
    </citation>
    <scope>NUCLEOTIDE SEQUENCE [LARGE SCALE GENOMIC DNA]</scope>
    <source>
        <strain evidence="2">DSM 44796</strain>
    </source>
</reference>
<dbReference type="EMBL" id="FNET01000036">
    <property type="protein sequence ID" value="SDN13357.1"/>
    <property type="molecule type" value="Genomic_DNA"/>
</dbReference>
<dbReference type="Proteomes" id="UP000199682">
    <property type="component" value="Unassembled WGS sequence"/>
</dbReference>
<organism evidence="1 2">
    <name type="scientific">Lentzea albidocapillata subsp. violacea</name>
    <dbReference type="NCBI Taxonomy" id="128104"/>
    <lineage>
        <taxon>Bacteria</taxon>
        <taxon>Bacillati</taxon>
        <taxon>Actinomycetota</taxon>
        <taxon>Actinomycetes</taxon>
        <taxon>Pseudonocardiales</taxon>
        <taxon>Pseudonocardiaceae</taxon>
        <taxon>Lentzea</taxon>
    </lineage>
</organism>
<evidence type="ECO:0000313" key="1">
    <source>
        <dbReference type="EMBL" id="SDN13357.1"/>
    </source>
</evidence>